<gene>
    <name evidence="1" type="ORF">CUU66_02235</name>
</gene>
<comment type="caution">
    <text evidence="1">The sequence shown here is derived from an EMBL/GenBank/DDBJ whole genome shotgun (WGS) entry which is preliminary data.</text>
</comment>
<evidence type="ECO:0000313" key="2">
    <source>
        <dbReference type="Proteomes" id="UP000234748"/>
    </source>
</evidence>
<dbReference type="EMBL" id="PGUY01000006">
    <property type="protein sequence ID" value="PLT31488.1"/>
    <property type="molecule type" value="Genomic_DNA"/>
</dbReference>
<accession>A0A2N5MAU2</accession>
<dbReference type="Proteomes" id="UP000234748">
    <property type="component" value="Unassembled WGS sequence"/>
</dbReference>
<dbReference type="AlphaFoldDB" id="A0A2N5MAU2"/>
<reference evidence="1 2" key="1">
    <citation type="submission" date="2017-11" db="EMBL/GenBank/DDBJ databases">
        <title>Comparitive Functional Genomics of Dry Heat Resistant strains isolated from the Viking Spacecraft.</title>
        <authorList>
            <person name="Seuylemezian A."/>
            <person name="Cooper K."/>
            <person name="Vaishampayan P."/>
        </authorList>
    </citation>
    <scope>NUCLEOTIDE SEQUENCE [LARGE SCALE GENOMIC DNA]</scope>
    <source>
        <strain evidence="1 2">V1-29</strain>
    </source>
</reference>
<organism evidence="1 2">
    <name type="scientific">Peribacillus deserti</name>
    <dbReference type="NCBI Taxonomy" id="673318"/>
    <lineage>
        <taxon>Bacteria</taxon>
        <taxon>Bacillati</taxon>
        <taxon>Bacillota</taxon>
        <taxon>Bacilli</taxon>
        <taxon>Bacillales</taxon>
        <taxon>Bacillaceae</taxon>
        <taxon>Peribacillus</taxon>
    </lineage>
</organism>
<sequence length="64" mass="7017">MTECGFFKAVFANFVVEQGADWNVRMLADLRGGRPSLLGFACGVSPDRKAEDGAFQEKIHPKAE</sequence>
<protein>
    <submittedName>
        <fullName evidence="1">Uncharacterized protein</fullName>
    </submittedName>
</protein>
<evidence type="ECO:0000313" key="1">
    <source>
        <dbReference type="EMBL" id="PLT31488.1"/>
    </source>
</evidence>
<keyword evidence="2" id="KW-1185">Reference proteome</keyword>
<name>A0A2N5MAU2_9BACI</name>
<proteinExistence type="predicted"/>